<protein>
    <submittedName>
        <fullName evidence="1">Uncharacterized protein</fullName>
    </submittedName>
</protein>
<proteinExistence type="predicted"/>
<accession>A0ABX7SQH6</accession>
<name>A0ABX7SQH6_9FLAO</name>
<dbReference type="RefSeq" id="WP_207970657.1">
    <property type="nucleotide sequence ID" value="NZ_CP071795.1"/>
</dbReference>
<dbReference type="Proteomes" id="UP000663935">
    <property type="component" value="Chromosome"/>
</dbReference>
<gene>
    <name evidence="1" type="ORF">JL193_09915</name>
</gene>
<organism evidence="1 2">
    <name type="scientific">Polaribacter batillariae</name>
    <dbReference type="NCBI Taxonomy" id="2808900"/>
    <lineage>
        <taxon>Bacteria</taxon>
        <taxon>Pseudomonadati</taxon>
        <taxon>Bacteroidota</taxon>
        <taxon>Flavobacteriia</taxon>
        <taxon>Flavobacteriales</taxon>
        <taxon>Flavobacteriaceae</taxon>
    </lineage>
</organism>
<keyword evidence="2" id="KW-1185">Reference proteome</keyword>
<sequence length="110" mass="12886">MDIQLFNIPLKIGQKRDEYQLVFDNNNNTMPKSRDKESSLFVDTYTQFFDKGGVLQIKDSTFIEGTLVFNPNPFSKATLVHKLTKEPFFTIHFKNFPYVSKRPEDAIYCH</sequence>
<dbReference type="EMBL" id="CP071795">
    <property type="protein sequence ID" value="QTD36470.1"/>
    <property type="molecule type" value="Genomic_DNA"/>
</dbReference>
<reference evidence="1 2" key="1">
    <citation type="submission" date="2021-03" db="EMBL/GenBank/DDBJ databases">
        <title>Complete genome of Polaribacter_sp.G4M1.</title>
        <authorList>
            <person name="Jeong S.W."/>
            <person name="Bae J.W."/>
        </authorList>
    </citation>
    <scope>NUCLEOTIDE SEQUENCE [LARGE SCALE GENOMIC DNA]</scope>
    <source>
        <strain evidence="1 2">G4M1</strain>
    </source>
</reference>
<evidence type="ECO:0000313" key="2">
    <source>
        <dbReference type="Proteomes" id="UP000663935"/>
    </source>
</evidence>
<evidence type="ECO:0000313" key="1">
    <source>
        <dbReference type="EMBL" id="QTD36470.1"/>
    </source>
</evidence>